<dbReference type="Pfam" id="PF00082">
    <property type="entry name" value="Peptidase_S8"/>
    <property type="match status" value="1"/>
</dbReference>
<evidence type="ECO:0000256" key="3">
    <source>
        <dbReference type="ARBA" id="ARBA00022801"/>
    </source>
</evidence>
<keyword evidence="2" id="KW-0165">Cleavage on pair of basic residues</keyword>
<evidence type="ECO:0000256" key="4">
    <source>
        <dbReference type="ARBA" id="ARBA00022825"/>
    </source>
</evidence>
<organism evidence="6 7">
    <name type="scientific">Porites evermanni</name>
    <dbReference type="NCBI Taxonomy" id="104178"/>
    <lineage>
        <taxon>Eukaryota</taxon>
        <taxon>Metazoa</taxon>
        <taxon>Cnidaria</taxon>
        <taxon>Anthozoa</taxon>
        <taxon>Hexacorallia</taxon>
        <taxon>Scleractinia</taxon>
        <taxon>Fungiina</taxon>
        <taxon>Poritidae</taxon>
        <taxon>Porites</taxon>
    </lineage>
</organism>
<feature type="non-terminal residue" evidence="6">
    <location>
        <position position="1"/>
    </location>
</feature>
<accession>A0ABN8MHC5</accession>
<dbReference type="Gene3D" id="2.60.120.260">
    <property type="entry name" value="Galactose-binding domain-like"/>
    <property type="match status" value="1"/>
</dbReference>
<dbReference type="PROSITE" id="PS51829">
    <property type="entry name" value="P_HOMO_B"/>
    <property type="match status" value="1"/>
</dbReference>
<evidence type="ECO:0000313" key="7">
    <source>
        <dbReference type="Proteomes" id="UP001159427"/>
    </source>
</evidence>
<evidence type="ECO:0000256" key="2">
    <source>
        <dbReference type="ARBA" id="ARBA00022685"/>
    </source>
</evidence>
<gene>
    <name evidence="6" type="ORF">PEVE_00035530</name>
</gene>
<dbReference type="InterPro" id="IPR022398">
    <property type="entry name" value="Peptidase_S8_His-AS"/>
</dbReference>
<name>A0ABN8MHC5_9CNID</name>
<dbReference type="PANTHER" id="PTHR42884">
    <property type="entry name" value="PROPROTEIN CONVERTASE SUBTILISIN/KEXIN-RELATED"/>
    <property type="match status" value="1"/>
</dbReference>
<dbReference type="EMBL" id="CALNXI010000551">
    <property type="protein sequence ID" value="CAH3029089.1"/>
    <property type="molecule type" value="Genomic_DNA"/>
</dbReference>
<reference evidence="6 7" key="1">
    <citation type="submission" date="2022-05" db="EMBL/GenBank/DDBJ databases">
        <authorList>
            <consortium name="Genoscope - CEA"/>
            <person name="William W."/>
        </authorList>
    </citation>
    <scope>NUCLEOTIDE SEQUENCE [LARGE SCALE GENOMIC DNA]</scope>
</reference>
<dbReference type="PROSITE" id="PS00137">
    <property type="entry name" value="SUBTILASE_HIS"/>
    <property type="match status" value="1"/>
</dbReference>
<keyword evidence="7" id="KW-1185">Reference proteome</keyword>
<dbReference type="Proteomes" id="UP001159427">
    <property type="component" value="Unassembled WGS sequence"/>
</dbReference>
<dbReference type="InterPro" id="IPR008979">
    <property type="entry name" value="Galactose-bd-like_sf"/>
</dbReference>
<comment type="caution">
    <text evidence="6">The sequence shown here is derived from an EMBL/GenBank/DDBJ whole genome shotgun (WGS) entry which is preliminary data.</text>
</comment>
<dbReference type="Pfam" id="PF01483">
    <property type="entry name" value="P_proprotein"/>
    <property type="match status" value="1"/>
</dbReference>
<sequence length="288" mass="32783">HGTKCAGIIVGAESGVCGKGVAYNAQISGIRIYTNNRRSTDQSEALGLSFQRDIVDIYSNGWGPGDMGWQVKGPGPLLKEVLEKGAQLVSFMDHPKLTWRDVQHIIVRAAKPITSPNRETRWRRDKPSWNRNSAGLLVSSDFGFGLMDAKKMIEYAKKWRTVPRQLSCEAQLNATIFNSSRLVIPWRGDLRLTIPLKQEKCNIQYLEHMQAEVNLRFPRRGYLEMFSTSPGGTRSKLLYSRKIDILTRRKTLTDWRVTSLHYWGEKPFGNWNFTIRSARPWSNLGAGK</sequence>
<dbReference type="InterPro" id="IPR036852">
    <property type="entry name" value="Peptidase_S8/S53_dom_sf"/>
</dbReference>
<dbReference type="InterPro" id="IPR000209">
    <property type="entry name" value="Peptidase_S8/S53_dom"/>
</dbReference>
<dbReference type="SUPFAM" id="SSF49785">
    <property type="entry name" value="Galactose-binding domain-like"/>
    <property type="match status" value="1"/>
</dbReference>
<dbReference type="SUPFAM" id="SSF52743">
    <property type="entry name" value="Subtilisin-like"/>
    <property type="match status" value="2"/>
</dbReference>
<evidence type="ECO:0000256" key="1">
    <source>
        <dbReference type="ARBA" id="ARBA00022670"/>
    </source>
</evidence>
<evidence type="ECO:0000259" key="5">
    <source>
        <dbReference type="PROSITE" id="PS51829"/>
    </source>
</evidence>
<dbReference type="Gene3D" id="3.40.50.200">
    <property type="entry name" value="Peptidase S8/S53 domain"/>
    <property type="match status" value="2"/>
</dbReference>
<dbReference type="PANTHER" id="PTHR42884:SF14">
    <property type="entry name" value="NEUROENDOCRINE CONVERTASE 1"/>
    <property type="match status" value="1"/>
</dbReference>
<keyword evidence="4" id="KW-0720">Serine protease</keyword>
<feature type="domain" description="P/Homo B" evidence="5">
    <location>
        <begin position="161"/>
        <end position="288"/>
    </location>
</feature>
<keyword evidence="3" id="KW-0378">Hydrolase</keyword>
<dbReference type="InterPro" id="IPR002884">
    <property type="entry name" value="P_dom"/>
</dbReference>
<keyword evidence="1" id="KW-0645">Protease</keyword>
<evidence type="ECO:0000313" key="6">
    <source>
        <dbReference type="EMBL" id="CAH3029089.1"/>
    </source>
</evidence>
<protein>
    <recommendedName>
        <fullName evidence="5">P/Homo B domain-containing protein</fullName>
    </recommendedName>
</protein>
<proteinExistence type="predicted"/>